<name>A0A0B7AR06_9EUPU</name>
<proteinExistence type="predicted"/>
<accession>A0A0B7AR06</accession>
<protein>
    <submittedName>
        <fullName evidence="2">Uncharacterized protein</fullName>
    </submittedName>
</protein>
<sequence length="53" mass="6109">MLGIVPGVGGRGRRRWQQDIKETLNIRWERRENLPEARVFITGCDKSNVSQGK</sequence>
<organism evidence="2">
    <name type="scientific">Arion vulgaris</name>
    <dbReference type="NCBI Taxonomy" id="1028688"/>
    <lineage>
        <taxon>Eukaryota</taxon>
        <taxon>Metazoa</taxon>
        <taxon>Spiralia</taxon>
        <taxon>Lophotrochozoa</taxon>
        <taxon>Mollusca</taxon>
        <taxon>Gastropoda</taxon>
        <taxon>Heterobranchia</taxon>
        <taxon>Euthyneura</taxon>
        <taxon>Panpulmonata</taxon>
        <taxon>Eupulmonata</taxon>
        <taxon>Stylommatophora</taxon>
        <taxon>Helicina</taxon>
        <taxon>Arionoidea</taxon>
        <taxon>Arionidae</taxon>
        <taxon>Arion</taxon>
    </lineage>
</organism>
<dbReference type="EMBL" id="HACG01036145">
    <property type="protein sequence ID" value="CEK83010.1"/>
    <property type="molecule type" value="Transcribed_RNA"/>
</dbReference>
<reference evidence="2" key="1">
    <citation type="submission" date="2014-12" db="EMBL/GenBank/DDBJ databases">
        <title>Insight into the proteome of Arion vulgaris.</title>
        <authorList>
            <person name="Aradska J."/>
            <person name="Bulat T."/>
            <person name="Smidak R."/>
            <person name="Sarate P."/>
            <person name="Gangsoo J."/>
            <person name="Sialana F."/>
            <person name="Bilban M."/>
            <person name="Lubec G."/>
        </authorList>
    </citation>
    <scope>NUCLEOTIDE SEQUENCE</scope>
    <source>
        <tissue evidence="2">Skin</tissue>
    </source>
</reference>
<evidence type="ECO:0000313" key="2">
    <source>
        <dbReference type="EMBL" id="CEK83012.1"/>
    </source>
</evidence>
<dbReference type="AlphaFoldDB" id="A0A0B7AR06"/>
<dbReference type="EMBL" id="HACG01036147">
    <property type="protein sequence ID" value="CEK83012.1"/>
    <property type="molecule type" value="Transcribed_RNA"/>
</dbReference>
<gene>
    <name evidence="2" type="primary">ORF134712</name>
    <name evidence="1" type="synonym">ORF134704</name>
</gene>
<evidence type="ECO:0000313" key="1">
    <source>
        <dbReference type="EMBL" id="CEK83010.1"/>
    </source>
</evidence>